<keyword evidence="1" id="KW-1133">Transmembrane helix</keyword>
<dbReference type="AlphaFoldDB" id="A0A2I1IQ11"/>
<dbReference type="RefSeq" id="WP_024330761.1">
    <property type="nucleotide sequence ID" value="NZ_JASOXK010000001.1"/>
</dbReference>
<evidence type="ECO:0000256" key="1">
    <source>
        <dbReference type="SAM" id="Phobius"/>
    </source>
</evidence>
<name>A0A2I1IQ11_9ACTO</name>
<sequence>MGDSQAQRQAASTKRRALYAIGSAVAALLSAFFFMIVIGKSAAFSFFGNPIFIFGTLNAFVQLVVLAKQAKPKGN</sequence>
<protein>
    <submittedName>
        <fullName evidence="2">Uncharacterized protein</fullName>
    </submittedName>
</protein>
<gene>
    <name evidence="2" type="ORF">CYJ19_01060</name>
</gene>
<dbReference type="STRING" id="33007.HMPREF3198_00843"/>
<comment type="caution">
    <text evidence="2">The sequence shown here is derived from an EMBL/GenBank/DDBJ whole genome shotgun (WGS) entry which is preliminary data.</text>
</comment>
<dbReference type="Proteomes" id="UP000235122">
    <property type="component" value="Unassembled WGS sequence"/>
</dbReference>
<feature type="transmembrane region" description="Helical" evidence="1">
    <location>
        <begin position="44"/>
        <end position="67"/>
    </location>
</feature>
<keyword evidence="1" id="KW-0472">Membrane</keyword>
<proteinExistence type="predicted"/>
<keyword evidence="3" id="KW-1185">Reference proteome</keyword>
<evidence type="ECO:0000313" key="3">
    <source>
        <dbReference type="Proteomes" id="UP000235122"/>
    </source>
</evidence>
<feature type="transmembrane region" description="Helical" evidence="1">
    <location>
        <begin position="17"/>
        <end position="38"/>
    </location>
</feature>
<reference evidence="2 3" key="1">
    <citation type="submission" date="2017-12" db="EMBL/GenBank/DDBJ databases">
        <title>Phylogenetic diversity of female urinary microbiome.</title>
        <authorList>
            <person name="Thomas-White K."/>
            <person name="Wolfe A.J."/>
        </authorList>
    </citation>
    <scope>NUCLEOTIDE SEQUENCE [LARGE SCALE GENOMIC DNA]</scope>
    <source>
        <strain evidence="2 3">UMB0402</strain>
    </source>
</reference>
<keyword evidence="1" id="KW-0812">Transmembrane</keyword>
<organism evidence="2 3">
    <name type="scientific">Winkia neuii</name>
    <dbReference type="NCBI Taxonomy" id="33007"/>
    <lineage>
        <taxon>Bacteria</taxon>
        <taxon>Bacillati</taxon>
        <taxon>Actinomycetota</taxon>
        <taxon>Actinomycetes</taxon>
        <taxon>Actinomycetales</taxon>
        <taxon>Actinomycetaceae</taxon>
        <taxon>Winkia</taxon>
    </lineage>
</organism>
<accession>A0A2I1IQ11</accession>
<dbReference type="EMBL" id="PKKO01000001">
    <property type="protein sequence ID" value="PKY73209.1"/>
    <property type="molecule type" value="Genomic_DNA"/>
</dbReference>
<evidence type="ECO:0000313" key="2">
    <source>
        <dbReference type="EMBL" id="PKY73209.1"/>
    </source>
</evidence>